<dbReference type="Pfam" id="PF01347">
    <property type="entry name" value="Vitellogenin_N"/>
    <property type="match status" value="1"/>
</dbReference>
<dbReference type="EMBL" id="VSRR010026659">
    <property type="protein sequence ID" value="MPC67720.1"/>
    <property type="molecule type" value="Genomic_DNA"/>
</dbReference>
<protein>
    <submittedName>
        <fullName evidence="4">Hemolymph clottable protein</fullName>
    </submittedName>
</protein>
<dbReference type="AlphaFoldDB" id="A0A5B7H6I4"/>
<evidence type="ECO:0000313" key="5">
    <source>
        <dbReference type="Proteomes" id="UP000324222"/>
    </source>
</evidence>
<dbReference type="GO" id="GO:0005319">
    <property type="term" value="F:lipid transporter activity"/>
    <property type="evidence" value="ECO:0007669"/>
    <property type="project" value="InterPro"/>
</dbReference>
<gene>
    <name evidence="4" type="primary">CLOT_0</name>
    <name evidence="4" type="ORF">E2C01_061901</name>
</gene>
<dbReference type="PANTHER" id="PTHR23345">
    <property type="entry name" value="VITELLOGENIN-RELATED"/>
    <property type="match status" value="1"/>
</dbReference>
<feature type="domain" description="Vitellogenin" evidence="3">
    <location>
        <begin position="6"/>
        <end position="69"/>
    </location>
</feature>
<evidence type="ECO:0000256" key="2">
    <source>
        <dbReference type="ARBA" id="ARBA00023180"/>
    </source>
</evidence>
<comment type="caution">
    <text evidence="4">The sequence shown here is derived from an EMBL/GenBank/DDBJ whole genome shotgun (WGS) entry which is preliminary data.</text>
</comment>
<accession>A0A5B7H6I4</accession>
<dbReference type="InterPro" id="IPR001747">
    <property type="entry name" value="Vitellogenin_N"/>
</dbReference>
<keyword evidence="5" id="KW-1185">Reference proteome</keyword>
<dbReference type="InterPro" id="IPR050733">
    <property type="entry name" value="Vitellogenin/Apolipophorin"/>
</dbReference>
<keyword evidence="1" id="KW-1015">Disulfide bond</keyword>
<reference evidence="4 5" key="1">
    <citation type="submission" date="2019-05" db="EMBL/GenBank/DDBJ databases">
        <title>Another draft genome of Portunus trituberculatus and its Hox gene families provides insights of decapod evolution.</title>
        <authorList>
            <person name="Jeong J.-H."/>
            <person name="Song I."/>
            <person name="Kim S."/>
            <person name="Choi T."/>
            <person name="Kim D."/>
            <person name="Ryu S."/>
            <person name="Kim W."/>
        </authorList>
    </citation>
    <scope>NUCLEOTIDE SEQUENCE [LARGE SCALE GENOMIC DNA]</scope>
    <source>
        <tissue evidence="4">Muscle</tissue>
    </source>
</reference>
<dbReference type="Proteomes" id="UP000324222">
    <property type="component" value="Unassembled WGS sequence"/>
</dbReference>
<keyword evidence="2" id="KW-0325">Glycoprotein</keyword>
<proteinExistence type="predicted"/>
<evidence type="ECO:0000313" key="4">
    <source>
        <dbReference type="EMBL" id="MPC67720.1"/>
    </source>
</evidence>
<organism evidence="4 5">
    <name type="scientific">Portunus trituberculatus</name>
    <name type="common">Swimming crab</name>
    <name type="synonym">Neptunus trituberculatus</name>
    <dbReference type="NCBI Taxonomy" id="210409"/>
    <lineage>
        <taxon>Eukaryota</taxon>
        <taxon>Metazoa</taxon>
        <taxon>Ecdysozoa</taxon>
        <taxon>Arthropoda</taxon>
        <taxon>Crustacea</taxon>
        <taxon>Multicrustacea</taxon>
        <taxon>Malacostraca</taxon>
        <taxon>Eumalacostraca</taxon>
        <taxon>Eucarida</taxon>
        <taxon>Decapoda</taxon>
        <taxon>Pleocyemata</taxon>
        <taxon>Brachyura</taxon>
        <taxon>Eubrachyura</taxon>
        <taxon>Portunoidea</taxon>
        <taxon>Portunidae</taxon>
        <taxon>Portuninae</taxon>
        <taxon>Portunus</taxon>
    </lineage>
</organism>
<name>A0A5B7H6I4_PORTR</name>
<dbReference type="SUPFAM" id="SSF48431">
    <property type="entry name" value="Lipovitellin-phosvitin complex, superhelical domain"/>
    <property type="match status" value="1"/>
</dbReference>
<sequence length="79" mass="9121">MWANVQQKEKVFDSLVPLMKNPTEFPEIRSMAFLVLTTWEPSLSWWEEVAFSTWKEKSPQVLSVISSTLTTLSEGNDSR</sequence>
<dbReference type="InterPro" id="IPR011030">
    <property type="entry name" value="Lipovitellin_superhlx_dom"/>
</dbReference>
<evidence type="ECO:0000256" key="1">
    <source>
        <dbReference type="ARBA" id="ARBA00023157"/>
    </source>
</evidence>
<evidence type="ECO:0000259" key="3">
    <source>
        <dbReference type="Pfam" id="PF01347"/>
    </source>
</evidence>
<dbReference type="Gene3D" id="1.25.10.20">
    <property type="entry name" value="Vitellinogen, superhelical"/>
    <property type="match status" value="1"/>
</dbReference>
<dbReference type="OrthoDB" id="160294at2759"/>
<dbReference type="PANTHER" id="PTHR23345:SF15">
    <property type="entry name" value="VITELLOGENIN 1-RELATED"/>
    <property type="match status" value="1"/>
</dbReference>